<evidence type="ECO:0000313" key="2">
    <source>
        <dbReference type="Proteomes" id="UP000051888"/>
    </source>
</evidence>
<comment type="caution">
    <text evidence="1">The sequence shown here is derived from an EMBL/GenBank/DDBJ whole genome shotgun (WGS) entry which is preliminary data.</text>
</comment>
<name>A0A0Q3TK22_9BACI</name>
<accession>A0A0Q3TK22</accession>
<dbReference type="AlphaFoldDB" id="A0A0Q3TK22"/>
<gene>
    <name evidence="1" type="ORF">AN964_13165</name>
</gene>
<reference evidence="1 2" key="1">
    <citation type="submission" date="2015-09" db="EMBL/GenBank/DDBJ databases">
        <title>Genome sequencing project for genomic taxonomy and phylogenomics of Bacillus-like bacteria.</title>
        <authorList>
            <person name="Liu B."/>
            <person name="Wang J."/>
            <person name="Zhu Y."/>
            <person name="Liu G."/>
            <person name="Chen Q."/>
            <person name="Chen Z."/>
            <person name="Lan J."/>
            <person name="Che J."/>
            <person name="Ge C."/>
            <person name="Shi H."/>
            <person name="Pan Z."/>
            <person name="Liu X."/>
        </authorList>
    </citation>
    <scope>NUCLEOTIDE SEQUENCE [LARGE SCALE GENOMIC DNA]</scope>
    <source>
        <strain evidence="1 2">LMG 18435</strain>
    </source>
</reference>
<dbReference type="Proteomes" id="UP000051888">
    <property type="component" value="Unassembled WGS sequence"/>
</dbReference>
<keyword evidence="2" id="KW-1185">Reference proteome</keyword>
<dbReference type="EMBL" id="LJJC01000004">
    <property type="protein sequence ID" value="KQL54350.1"/>
    <property type="molecule type" value="Genomic_DNA"/>
</dbReference>
<sequence>MVIFLLLHNVGENLVSFGDQVFWWYGCCWDSGILRGNALSLGNIEVEKGYIERKEGKIDLWRVTCNWIREVKKHILNEVQNPVHNGYVRSHFMK</sequence>
<dbReference type="PATRIC" id="fig|157838.3.peg.2923"/>
<evidence type="ECO:0000313" key="1">
    <source>
        <dbReference type="EMBL" id="KQL54350.1"/>
    </source>
</evidence>
<proteinExistence type="predicted"/>
<protein>
    <submittedName>
        <fullName evidence="1">Uncharacterized protein</fullName>
    </submittedName>
</protein>
<organism evidence="1 2">
    <name type="scientific">Heyndrickxia shackletonii</name>
    <dbReference type="NCBI Taxonomy" id="157838"/>
    <lineage>
        <taxon>Bacteria</taxon>
        <taxon>Bacillati</taxon>
        <taxon>Bacillota</taxon>
        <taxon>Bacilli</taxon>
        <taxon>Bacillales</taxon>
        <taxon>Bacillaceae</taxon>
        <taxon>Heyndrickxia</taxon>
    </lineage>
</organism>